<comment type="similarity">
    <text evidence="1">Belongs to the AfsR/DnrI/RedD regulatory family.</text>
</comment>
<dbReference type="PROSITE" id="PS51755">
    <property type="entry name" value="OMPR_PHOB"/>
    <property type="match status" value="1"/>
</dbReference>
<name>A0A9D7HSI1_9PROT</name>
<dbReference type="Pfam" id="PF03704">
    <property type="entry name" value="BTAD"/>
    <property type="match status" value="1"/>
</dbReference>
<protein>
    <recommendedName>
        <fullName evidence="5">OmpR/PhoB-type domain-containing protein</fullName>
    </recommendedName>
</protein>
<evidence type="ECO:0000256" key="3">
    <source>
        <dbReference type="PROSITE-ProRule" id="PRU00339"/>
    </source>
</evidence>
<dbReference type="SUPFAM" id="SSF48452">
    <property type="entry name" value="TPR-like"/>
    <property type="match status" value="2"/>
</dbReference>
<dbReference type="GO" id="GO:0003677">
    <property type="term" value="F:DNA binding"/>
    <property type="evidence" value="ECO:0007669"/>
    <property type="project" value="UniProtKB-UniRule"/>
</dbReference>
<dbReference type="SMART" id="SM01043">
    <property type="entry name" value="BTAD"/>
    <property type="match status" value="1"/>
</dbReference>
<evidence type="ECO:0000256" key="4">
    <source>
        <dbReference type="PROSITE-ProRule" id="PRU01091"/>
    </source>
</evidence>
<dbReference type="EMBL" id="JADJEV010000001">
    <property type="protein sequence ID" value="MBK6971755.1"/>
    <property type="molecule type" value="Genomic_DNA"/>
</dbReference>
<comment type="caution">
    <text evidence="6">The sequence shown here is derived from an EMBL/GenBank/DDBJ whole genome shotgun (WGS) entry which is preliminary data.</text>
</comment>
<dbReference type="SMART" id="SM00028">
    <property type="entry name" value="TPR"/>
    <property type="match status" value="3"/>
</dbReference>
<dbReference type="SUPFAM" id="SSF46894">
    <property type="entry name" value="C-terminal effector domain of the bipartite response regulators"/>
    <property type="match status" value="1"/>
</dbReference>
<organism evidence="6 7">
    <name type="scientific">Candidatus Methylophosphatis roskildensis</name>
    <dbReference type="NCBI Taxonomy" id="2899263"/>
    <lineage>
        <taxon>Bacteria</taxon>
        <taxon>Pseudomonadati</taxon>
        <taxon>Pseudomonadota</taxon>
        <taxon>Betaproteobacteria</taxon>
        <taxon>Nitrosomonadales</taxon>
        <taxon>Sterolibacteriaceae</taxon>
        <taxon>Candidatus Methylophosphatis</taxon>
    </lineage>
</organism>
<dbReference type="InterPro" id="IPR001867">
    <property type="entry name" value="OmpR/PhoB-type_DNA-bd"/>
</dbReference>
<dbReference type="GO" id="GO:0006355">
    <property type="term" value="P:regulation of DNA-templated transcription"/>
    <property type="evidence" value="ECO:0007669"/>
    <property type="project" value="InterPro"/>
</dbReference>
<keyword evidence="2 4" id="KW-0238">DNA-binding</keyword>
<dbReference type="PANTHER" id="PTHR35807">
    <property type="entry name" value="TRANSCRIPTIONAL REGULATOR REDD-RELATED"/>
    <property type="match status" value="1"/>
</dbReference>
<reference evidence="6" key="1">
    <citation type="submission" date="2020-10" db="EMBL/GenBank/DDBJ databases">
        <title>Connecting structure to function with the recovery of over 1000 high-quality activated sludge metagenome-assembled genomes encoding full-length rRNA genes using long-read sequencing.</title>
        <authorList>
            <person name="Singleton C.M."/>
            <person name="Petriglieri F."/>
            <person name="Kristensen J.M."/>
            <person name="Kirkegaard R.H."/>
            <person name="Michaelsen T.Y."/>
            <person name="Andersen M.H."/>
            <person name="Karst S.M."/>
            <person name="Dueholm M.S."/>
            <person name="Nielsen P.H."/>
            <person name="Albertsen M."/>
        </authorList>
    </citation>
    <scope>NUCLEOTIDE SEQUENCE</scope>
    <source>
        <strain evidence="6">Bjer_18-Q3-R1-45_BAT3C.347</strain>
    </source>
</reference>
<evidence type="ECO:0000259" key="5">
    <source>
        <dbReference type="PROSITE" id="PS51755"/>
    </source>
</evidence>
<dbReference type="InterPro" id="IPR036388">
    <property type="entry name" value="WH-like_DNA-bd_sf"/>
</dbReference>
<gene>
    <name evidence="6" type="ORF">IPH26_01925</name>
</gene>
<dbReference type="PROSITE" id="PS50005">
    <property type="entry name" value="TPR"/>
    <property type="match status" value="1"/>
</dbReference>
<dbReference type="GO" id="GO:0000160">
    <property type="term" value="P:phosphorelay signal transduction system"/>
    <property type="evidence" value="ECO:0007669"/>
    <property type="project" value="InterPro"/>
</dbReference>
<dbReference type="Gene3D" id="1.25.40.10">
    <property type="entry name" value="Tetratricopeptide repeat domain"/>
    <property type="match status" value="2"/>
</dbReference>
<proteinExistence type="inferred from homology"/>
<evidence type="ECO:0000313" key="6">
    <source>
        <dbReference type="EMBL" id="MBK6971755.1"/>
    </source>
</evidence>
<dbReference type="InterPro" id="IPR011990">
    <property type="entry name" value="TPR-like_helical_dom_sf"/>
</dbReference>
<dbReference type="InterPro" id="IPR005158">
    <property type="entry name" value="BTAD"/>
</dbReference>
<feature type="DNA-binding region" description="OmpR/PhoB-type" evidence="4">
    <location>
        <begin position="1"/>
        <end position="96"/>
    </location>
</feature>
<dbReference type="InterPro" id="IPR019734">
    <property type="entry name" value="TPR_rpt"/>
</dbReference>
<accession>A0A9D7HSI1</accession>
<dbReference type="InterPro" id="IPR051677">
    <property type="entry name" value="AfsR-DnrI-RedD_regulator"/>
</dbReference>
<sequence length="661" mass="73421">MTKTICIDLLGGFALRRDGEPVVLSTRKAMALLAVLALRPSTVWQRERLAALLWSRSGEAQARGSLRQALAQLKKALDNPDGPVLDVLAEGLRLIPERVQVDATALERALTDAGIPALERVADLYAGDLLDGFSLDESPFEEWRRAEAARLRSQVLRELGRLLNHHVDTGDLDAATSLGERLLALEPASEESHQALMKLHLNRGALGSAMRQYDRCREALHTQLGVAPSAQTEALLRQIRARPDRAAPQEADTPPLLAVLPFANLSDDAAQGYFARGFTEDVIHELSRFRALRIIAAQSSFAAMEPHCAPRETAERLGARYALSGSVRRTARSIRLATELTDAASGHHLWAQRYDVPFEEIFDAQDDIARNVAGALAVRIDAERLKQAQHKPLASLHAYDCWLRGLACLRAATPDGLAEARLLFQRAVEADPGFARAYSGLSLTHFNDWSCLAWERWDETERQAFEYARQGVAIDDTDNVTQFILGRILLYRREFERAEHYLARAETLNPNDADTLAQLALAHTYLGRPEHGIDCVHLAIRLNPFHDDWYFAFAAVPHFFGRRIEEAIHFGLNAPDVATDVRAYLASAYAHLGHIDPARQQLALFLQFFRRNITSGREPEAGELVRWLLHVNPIKRPADATFLLEGLAQAGLDVPDALLAA</sequence>
<evidence type="ECO:0000256" key="2">
    <source>
        <dbReference type="ARBA" id="ARBA00023125"/>
    </source>
</evidence>
<dbReference type="SMART" id="SM00862">
    <property type="entry name" value="Trans_reg_C"/>
    <property type="match status" value="1"/>
</dbReference>
<dbReference type="Gene3D" id="1.10.10.10">
    <property type="entry name" value="Winged helix-like DNA-binding domain superfamily/Winged helix DNA-binding domain"/>
    <property type="match status" value="1"/>
</dbReference>
<evidence type="ECO:0000256" key="1">
    <source>
        <dbReference type="ARBA" id="ARBA00005820"/>
    </source>
</evidence>
<keyword evidence="3" id="KW-0802">TPR repeat</keyword>
<dbReference type="Proteomes" id="UP000807785">
    <property type="component" value="Unassembled WGS sequence"/>
</dbReference>
<evidence type="ECO:0000313" key="7">
    <source>
        <dbReference type="Proteomes" id="UP000807785"/>
    </source>
</evidence>
<dbReference type="AlphaFoldDB" id="A0A9D7HSI1"/>
<feature type="domain" description="OmpR/PhoB-type" evidence="5">
    <location>
        <begin position="1"/>
        <end position="96"/>
    </location>
</feature>
<dbReference type="InterPro" id="IPR016032">
    <property type="entry name" value="Sig_transdc_resp-reg_C-effctor"/>
</dbReference>
<feature type="repeat" description="TPR" evidence="3">
    <location>
        <begin position="479"/>
        <end position="512"/>
    </location>
</feature>